<gene>
    <name evidence="1" type="ORF">EQG53_02400</name>
    <name evidence="2" type="ORF">I6H83_02555</name>
</gene>
<reference evidence="2 4" key="2">
    <citation type="submission" date="2020-12" db="EMBL/GenBank/DDBJ databases">
        <title>FDA dAtabase for Regulatory Grade micrObial Sequences (FDA-ARGOS): Supporting development and validation of Infectious Disease Dx tests.</title>
        <authorList>
            <person name="Kerrigan L."/>
            <person name="Long C."/>
            <person name="Tallon L."/>
            <person name="Sadzewicz L."/>
            <person name="Zhao X."/>
            <person name="Boylan J."/>
            <person name="Ott S."/>
            <person name="Bowen H."/>
            <person name="Vavikolanu K."/>
            <person name="Mehta A."/>
            <person name="Aluvathingal J."/>
            <person name="Nadendla S."/>
            <person name="Yan Y."/>
            <person name="Sichtig H."/>
        </authorList>
    </citation>
    <scope>NUCLEOTIDE SEQUENCE [LARGE SCALE GENOMIC DNA]</scope>
    <source>
        <strain evidence="2 4">FDAARGOS_1026</strain>
    </source>
</reference>
<organism evidence="1 3">
    <name type="scientific">Brevundimonas diminuta</name>
    <name type="common">Pseudomonas diminuta</name>
    <dbReference type="NCBI Taxonomy" id="293"/>
    <lineage>
        <taxon>Bacteria</taxon>
        <taxon>Pseudomonadati</taxon>
        <taxon>Pseudomonadota</taxon>
        <taxon>Alphaproteobacteria</taxon>
        <taxon>Caulobacterales</taxon>
        <taxon>Caulobacteraceae</taxon>
        <taxon>Brevundimonas</taxon>
    </lineage>
</organism>
<evidence type="ECO:0000313" key="3">
    <source>
        <dbReference type="Proteomes" id="UP000287388"/>
    </source>
</evidence>
<reference evidence="1 3" key="1">
    <citation type="submission" date="2019-01" db="EMBL/GenBank/DDBJ databases">
        <title>Brevundimonas diminuta Genome sequencing and assembly.</title>
        <authorList>
            <person name="Chen H."/>
        </authorList>
    </citation>
    <scope>NUCLEOTIDE SEQUENCE [LARGE SCALE GENOMIC DNA]</scope>
    <source>
        <strain evidence="1">ATCC</strain>
        <strain evidence="3">ATCC(B) 19146</strain>
    </source>
</reference>
<dbReference type="EMBL" id="CP066026">
    <property type="protein sequence ID" value="QQB89343.1"/>
    <property type="molecule type" value="Genomic_DNA"/>
</dbReference>
<proteinExistence type="predicted"/>
<dbReference type="Proteomes" id="UP000596117">
    <property type="component" value="Chromosome"/>
</dbReference>
<protein>
    <submittedName>
        <fullName evidence="1">Uncharacterized protein</fullName>
    </submittedName>
</protein>
<dbReference type="AlphaFoldDB" id="A0A410NTZ5"/>
<sequence>MTPDAVLTFEKALETHGRLITAQGERLNQLARMVMDDARERHALERVLQALAAQVAADAQDPLKFLDEVRTKALASMAGVDLTDAREAIERVLAKVEGSLTGPQL</sequence>
<evidence type="ECO:0000313" key="4">
    <source>
        <dbReference type="Proteomes" id="UP000596117"/>
    </source>
</evidence>
<accession>A0A410NTZ5</accession>
<name>A0A410NTZ5_BREDI</name>
<dbReference type="KEGG" id="bdm:EQG53_02400"/>
<evidence type="ECO:0000313" key="2">
    <source>
        <dbReference type="EMBL" id="QQB89343.1"/>
    </source>
</evidence>
<evidence type="ECO:0000313" key="1">
    <source>
        <dbReference type="EMBL" id="QAT13298.1"/>
    </source>
</evidence>
<dbReference type="RefSeq" id="WP_128718996.1">
    <property type="nucleotide sequence ID" value="NZ_BJNC01000017.1"/>
</dbReference>
<dbReference type="Proteomes" id="UP000287388">
    <property type="component" value="Chromosome"/>
</dbReference>
<keyword evidence="4" id="KW-1185">Reference proteome</keyword>
<dbReference type="EMBL" id="CP035093">
    <property type="protein sequence ID" value="QAT13298.1"/>
    <property type="molecule type" value="Genomic_DNA"/>
</dbReference>